<dbReference type="SUPFAM" id="SSF55347">
    <property type="entry name" value="Glyceraldehyde-3-phosphate dehydrogenase-like, C-terminal domain"/>
    <property type="match status" value="1"/>
</dbReference>
<comment type="pathway">
    <text evidence="1 7">Carbohydrate degradation; pentose phosphate pathway; D-ribulose 5-phosphate from D-glucose 6-phosphate (oxidative stage): step 1/3.</text>
</comment>
<dbReference type="PRINTS" id="PR00079">
    <property type="entry name" value="G6PDHDRGNASE"/>
</dbReference>
<feature type="binding site" evidence="7">
    <location>
        <position position="190"/>
    </location>
    <ligand>
        <name>substrate</name>
    </ligand>
</feature>
<gene>
    <name evidence="10" type="primary">zwf_1</name>
    <name evidence="7" type="synonym">zwf</name>
    <name evidence="10" type="ORF">BG845_00797</name>
</gene>
<dbReference type="UniPathway" id="UPA00115">
    <property type="reaction ID" value="UER00408"/>
</dbReference>
<feature type="binding site" evidence="7">
    <location>
        <position position="360"/>
    </location>
    <ligand>
        <name>substrate</name>
    </ligand>
</feature>
<feature type="binding site" evidence="7">
    <location>
        <begin position="105"/>
        <end position="106"/>
    </location>
    <ligand>
        <name>NADP(+)</name>
        <dbReference type="ChEBI" id="CHEBI:58349"/>
    </ligand>
</feature>
<dbReference type="InterPro" id="IPR022674">
    <property type="entry name" value="G6P_DH_NAD-bd"/>
</dbReference>
<proteinExistence type="inferred from homology"/>
<dbReference type="GO" id="GO:0005829">
    <property type="term" value="C:cytosol"/>
    <property type="evidence" value="ECO:0007669"/>
    <property type="project" value="TreeGrafter"/>
</dbReference>
<dbReference type="PANTHER" id="PTHR23429:SF0">
    <property type="entry name" value="GLUCOSE-6-PHOSPHATE 1-DEHYDROGENASE"/>
    <property type="match status" value="1"/>
</dbReference>
<comment type="function">
    <text evidence="7">Catalyzes the oxidation of glucose 6-phosphate to 6-phosphogluconolactone.</text>
</comment>
<name>A0A1Y2N6U2_PSEAH</name>
<dbReference type="GO" id="GO:0009051">
    <property type="term" value="P:pentose-phosphate shunt, oxidative branch"/>
    <property type="evidence" value="ECO:0007669"/>
    <property type="project" value="TreeGrafter"/>
</dbReference>
<dbReference type="SUPFAM" id="SSF51735">
    <property type="entry name" value="NAD(P)-binding Rossmann-fold domains"/>
    <property type="match status" value="1"/>
</dbReference>
<evidence type="ECO:0000256" key="3">
    <source>
        <dbReference type="ARBA" id="ARBA00022526"/>
    </source>
</evidence>
<dbReference type="GO" id="GO:0004345">
    <property type="term" value="F:glucose-6-phosphate dehydrogenase activity"/>
    <property type="evidence" value="ECO:0007669"/>
    <property type="project" value="UniProtKB-UniRule"/>
</dbReference>
<dbReference type="Gene3D" id="3.40.50.720">
    <property type="entry name" value="NAD(P)-binding Rossmann-like Domain"/>
    <property type="match status" value="1"/>
</dbReference>
<evidence type="ECO:0000256" key="2">
    <source>
        <dbReference type="ARBA" id="ARBA00009975"/>
    </source>
</evidence>
<organism evidence="10 11">
    <name type="scientific">Pseudonocardia autotrophica</name>
    <name type="common">Amycolata autotrophica</name>
    <name type="synonym">Nocardia autotrophica</name>
    <dbReference type="NCBI Taxonomy" id="2074"/>
    <lineage>
        <taxon>Bacteria</taxon>
        <taxon>Bacillati</taxon>
        <taxon>Actinomycetota</taxon>
        <taxon>Actinomycetes</taxon>
        <taxon>Pseudonocardiales</taxon>
        <taxon>Pseudonocardiaceae</taxon>
        <taxon>Pseudonocardia</taxon>
    </lineage>
</organism>
<dbReference type="InterPro" id="IPR001282">
    <property type="entry name" value="G6P_DH"/>
</dbReference>
<dbReference type="GO" id="GO:0006006">
    <property type="term" value="P:glucose metabolic process"/>
    <property type="evidence" value="ECO:0007669"/>
    <property type="project" value="UniProtKB-KW"/>
</dbReference>
<dbReference type="InterPro" id="IPR019796">
    <property type="entry name" value="G6P_DH_AS"/>
</dbReference>
<evidence type="ECO:0000313" key="11">
    <source>
        <dbReference type="Proteomes" id="UP000194360"/>
    </source>
</evidence>
<comment type="similarity">
    <text evidence="2 7">Belongs to the glucose-6-phosphate dehydrogenase family.</text>
</comment>
<evidence type="ECO:0000256" key="4">
    <source>
        <dbReference type="ARBA" id="ARBA00022857"/>
    </source>
</evidence>
<dbReference type="EC" id="1.1.1.49" evidence="7"/>
<evidence type="ECO:0000256" key="7">
    <source>
        <dbReference type="HAMAP-Rule" id="MF_00966"/>
    </source>
</evidence>
<keyword evidence="3 7" id="KW-0313">Glucose metabolism</keyword>
<dbReference type="Proteomes" id="UP000194360">
    <property type="component" value="Unassembled WGS sequence"/>
</dbReference>
<dbReference type="Pfam" id="PF00479">
    <property type="entry name" value="G6PD_N"/>
    <property type="match status" value="1"/>
</dbReference>
<evidence type="ECO:0000256" key="5">
    <source>
        <dbReference type="ARBA" id="ARBA00023002"/>
    </source>
</evidence>
<feature type="binding site" evidence="7">
    <location>
        <position position="57"/>
    </location>
    <ligand>
        <name>NADP(+)</name>
        <dbReference type="ChEBI" id="CHEBI:58349"/>
    </ligand>
</feature>
<comment type="caution">
    <text evidence="7">Lacks conserved residue(s) required for the propagation of feature annotation.</text>
</comment>
<dbReference type="InterPro" id="IPR036291">
    <property type="entry name" value="NAD(P)-bd_dom_sf"/>
</dbReference>
<evidence type="ECO:0000256" key="1">
    <source>
        <dbReference type="ARBA" id="ARBA00004937"/>
    </source>
</evidence>
<dbReference type="STRING" id="2074.BG845_00797"/>
<sequence>MPHPYPHPHPHPVMDPADIVVFGGTGDLAMRKLLPSLYLRDRDDQLAAGTRIVAVSRSGLDDAGYRDKVDSELRATAPRWAGADVCTDDAVHERFLSRLHHVTLDVADSDWSVLAELLGPQDQRIRVLYLASAPQLFGRICVGSAAAGIVDDRTRVVLEKPLGHDLASARAINDEVGSVFAEEQIFRIDHYLGKETVQNLLVLRFGNSLFEPLWNAGQIDHVQITVSESIGVGNRADYYDGSGALRDMVQNHLLQLLCLVAMEPPARIDGEGVRNEKLKVLQSLKPLDGPDVVRDTVRGQYTEGLVDGSAVPGYATELAESRAGTPRERERSATETFVALRAEVANWRWAGVPFYLRTGKRMATHASEIVVQFKPVPHSIFPAFGEEIPANRLVLRLQPDEGVPLHMTAKQPGPGGIRPIPAPLDLSFARTFGDRLPDAYERLLMDVLRGNPTLFMRRDEIEAAWTWAEPILRTWESTDQRPRPYAAGSNGPASATALVERDCRAWHEDY</sequence>
<evidence type="ECO:0000256" key="6">
    <source>
        <dbReference type="ARBA" id="ARBA00023277"/>
    </source>
</evidence>
<dbReference type="PROSITE" id="PS00069">
    <property type="entry name" value="G6P_DEHYDROGENASE"/>
    <property type="match status" value="1"/>
</dbReference>
<dbReference type="Pfam" id="PF02781">
    <property type="entry name" value="G6PD_C"/>
    <property type="match status" value="1"/>
</dbReference>
<accession>A0A1Y2N6U2</accession>
<evidence type="ECO:0000259" key="8">
    <source>
        <dbReference type="Pfam" id="PF00479"/>
    </source>
</evidence>
<comment type="caution">
    <text evidence="10">The sequence shown here is derived from an EMBL/GenBank/DDBJ whole genome shotgun (WGS) entry which is preliminary data.</text>
</comment>
<dbReference type="HAMAP" id="MF_00966">
    <property type="entry name" value="G6PD"/>
    <property type="match status" value="1"/>
</dbReference>
<keyword evidence="5 7" id="KW-0560">Oxidoreductase</keyword>
<reference evidence="10 11" key="1">
    <citation type="submission" date="2016-09" db="EMBL/GenBank/DDBJ databases">
        <title>Pseudonocardia autotrophica DSM535, a candidate organism with high potential of specific P450 cytochromes.</title>
        <authorList>
            <person name="Grumaz C."/>
            <person name="Vainshtein Y."/>
            <person name="Kirstahler P."/>
            <person name="Sohn K."/>
        </authorList>
    </citation>
    <scope>NUCLEOTIDE SEQUENCE [LARGE SCALE GENOMIC DNA]</scope>
    <source>
        <strain evidence="10 11">DSM 535</strain>
    </source>
</reference>
<evidence type="ECO:0000259" key="9">
    <source>
        <dbReference type="Pfam" id="PF02781"/>
    </source>
</evidence>
<dbReference type="NCBIfam" id="TIGR00871">
    <property type="entry name" value="zwf"/>
    <property type="match status" value="1"/>
</dbReference>
<feature type="binding site" evidence="7">
    <location>
        <position position="247"/>
    </location>
    <ligand>
        <name>substrate</name>
    </ligand>
</feature>
<keyword evidence="6 7" id="KW-0119">Carbohydrate metabolism</keyword>
<feature type="active site" description="Proton acceptor" evidence="7">
    <location>
        <position position="252"/>
    </location>
</feature>
<protein>
    <recommendedName>
        <fullName evidence="7">Glucose-6-phosphate 1-dehydrogenase</fullName>
        <shortName evidence="7">G6PD</shortName>
        <ecNumber evidence="7">1.1.1.49</ecNumber>
    </recommendedName>
</protein>
<dbReference type="InterPro" id="IPR022675">
    <property type="entry name" value="G6P_DH_C"/>
</dbReference>
<evidence type="ECO:0000313" key="10">
    <source>
        <dbReference type="EMBL" id="OSY43192.1"/>
    </source>
</evidence>
<dbReference type="PANTHER" id="PTHR23429">
    <property type="entry name" value="GLUCOSE-6-PHOSPHATE 1-DEHYDROGENASE G6PD"/>
    <property type="match status" value="1"/>
</dbReference>
<feature type="binding site" evidence="7">
    <location>
        <position position="228"/>
    </location>
    <ligand>
        <name>substrate</name>
    </ligand>
</feature>
<dbReference type="EMBL" id="MIGB01000003">
    <property type="protein sequence ID" value="OSY43192.1"/>
    <property type="molecule type" value="Genomic_DNA"/>
</dbReference>
<feature type="binding site" evidence="7">
    <location>
        <position position="160"/>
    </location>
    <ligand>
        <name>NADP(+)</name>
        <dbReference type="ChEBI" id="CHEBI:58349"/>
    </ligand>
</feature>
<dbReference type="PIRSF" id="PIRSF000110">
    <property type="entry name" value="G6PD"/>
    <property type="match status" value="1"/>
</dbReference>
<dbReference type="GO" id="GO:0050661">
    <property type="term" value="F:NADP binding"/>
    <property type="evidence" value="ECO:0007669"/>
    <property type="project" value="UniProtKB-UniRule"/>
</dbReference>
<comment type="catalytic activity">
    <reaction evidence="7">
        <text>D-glucose 6-phosphate + NADP(+) = 6-phospho-D-glucono-1,5-lactone + NADPH + H(+)</text>
        <dbReference type="Rhea" id="RHEA:15841"/>
        <dbReference type="ChEBI" id="CHEBI:15378"/>
        <dbReference type="ChEBI" id="CHEBI:57783"/>
        <dbReference type="ChEBI" id="CHEBI:57955"/>
        <dbReference type="ChEBI" id="CHEBI:58349"/>
        <dbReference type="ChEBI" id="CHEBI:61548"/>
        <dbReference type="EC" id="1.1.1.49"/>
    </reaction>
</comment>
<feature type="binding site" evidence="7">
    <location>
        <position position="194"/>
    </location>
    <ligand>
        <name>substrate</name>
    </ligand>
</feature>
<keyword evidence="4 7" id="KW-0521">NADP</keyword>
<dbReference type="Gene3D" id="3.30.360.10">
    <property type="entry name" value="Dihydrodipicolinate Reductase, domain 2"/>
    <property type="match status" value="1"/>
</dbReference>
<dbReference type="AlphaFoldDB" id="A0A1Y2N6U2"/>
<feature type="domain" description="Glucose-6-phosphate dehydrogenase NAD-binding" evidence="8">
    <location>
        <begin position="20"/>
        <end position="199"/>
    </location>
</feature>
<feature type="domain" description="Glucose-6-phosphate dehydrogenase C-terminal" evidence="9">
    <location>
        <begin position="201"/>
        <end position="507"/>
    </location>
</feature>
<keyword evidence="11" id="KW-1185">Reference proteome</keyword>